<organism evidence="1 2">
    <name type="scientific">Penicillium roqueforti (strain FM164)</name>
    <dbReference type="NCBI Taxonomy" id="1365484"/>
    <lineage>
        <taxon>Eukaryota</taxon>
        <taxon>Fungi</taxon>
        <taxon>Dikarya</taxon>
        <taxon>Ascomycota</taxon>
        <taxon>Pezizomycotina</taxon>
        <taxon>Eurotiomycetes</taxon>
        <taxon>Eurotiomycetidae</taxon>
        <taxon>Eurotiales</taxon>
        <taxon>Aspergillaceae</taxon>
        <taxon>Penicillium</taxon>
    </lineage>
</organism>
<dbReference type="EMBL" id="HG792019">
    <property type="protein sequence ID" value="CDM36774.1"/>
    <property type="molecule type" value="Genomic_DNA"/>
</dbReference>
<dbReference type="Proteomes" id="UP000030686">
    <property type="component" value="Unassembled WGS sequence"/>
</dbReference>
<name>W6QRU0_PENRF</name>
<sequence length="79" mass="8665">MWFAVTRSLVKYINVPQGESARCRTSQALRVSTGSGCRDRKRLTRLLVFSATSLLVGIKNNSSISSSVLSLVSGMKNSW</sequence>
<accession>W6QRU0</accession>
<proteinExistence type="predicted"/>
<protein>
    <submittedName>
        <fullName evidence="1">Uncharacterized protein</fullName>
    </submittedName>
</protein>
<evidence type="ECO:0000313" key="2">
    <source>
        <dbReference type="Proteomes" id="UP000030686"/>
    </source>
</evidence>
<reference evidence="1" key="1">
    <citation type="journal article" date="2014" name="Nat. Commun.">
        <title>Multiple recent horizontal transfers of a large genomic region in cheese making fungi.</title>
        <authorList>
            <person name="Cheeseman K."/>
            <person name="Ropars J."/>
            <person name="Renault P."/>
            <person name="Dupont J."/>
            <person name="Gouzy J."/>
            <person name="Branca A."/>
            <person name="Abraham A.L."/>
            <person name="Ceppi M."/>
            <person name="Conseiller E."/>
            <person name="Debuchy R."/>
            <person name="Malagnac F."/>
            <person name="Goarin A."/>
            <person name="Silar P."/>
            <person name="Lacoste S."/>
            <person name="Sallet E."/>
            <person name="Bensimon A."/>
            <person name="Giraud T."/>
            <person name="Brygoo Y."/>
        </authorList>
    </citation>
    <scope>NUCLEOTIDE SEQUENCE [LARGE SCALE GENOMIC DNA]</scope>
    <source>
        <strain evidence="1">FM164</strain>
    </source>
</reference>
<gene>
    <name evidence="1" type="ORF">PROQFM164_S05g000607</name>
</gene>
<keyword evidence="2" id="KW-1185">Reference proteome</keyword>
<dbReference type="AlphaFoldDB" id="W6QRU0"/>
<evidence type="ECO:0000313" key="1">
    <source>
        <dbReference type="EMBL" id="CDM36774.1"/>
    </source>
</evidence>